<organism evidence="1 2">
    <name type="scientific">Streptomyces roseirectus</name>
    <dbReference type="NCBI Taxonomy" id="2768066"/>
    <lineage>
        <taxon>Bacteria</taxon>
        <taxon>Bacillati</taxon>
        <taxon>Actinomycetota</taxon>
        <taxon>Actinomycetes</taxon>
        <taxon>Kitasatosporales</taxon>
        <taxon>Streptomycetaceae</taxon>
        <taxon>Streptomyces</taxon>
    </lineage>
</organism>
<dbReference type="KEGG" id="sroi:IAG44_39660"/>
<sequence>MLDGAVGWAGVVGGGGGAGVRLAGDAGPAAVGALDGERRIDGGAGVPGPW</sequence>
<accession>A0A7H0IQ73</accession>
<gene>
    <name evidence="1" type="ORF">IAG44_39660</name>
</gene>
<keyword evidence="2" id="KW-1185">Reference proteome</keyword>
<dbReference type="EMBL" id="CP060828">
    <property type="protein sequence ID" value="QNP74939.1"/>
    <property type="molecule type" value="Genomic_DNA"/>
</dbReference>
<evidence type="ECO:0000313" key="1">
    <source>
        <dbReference type="EMBL" id="QNP74939.1"/>
    </source>
</evidence>
<proteinExistence type="predicted"/>
<dbReference type="RefSeq" id="WP_187751862.1">
    <property type="nucleotide sequence ID" value="NZ_CP060828.1"/>
</dbReference>
<dbReference type="AlphaFoldDB" id="A0A7H0IQ73"/>
<evidence type="ECO:0000313" key="2">
    <source>
        <dbReference type="Proteomes" id="UP000516052"/>
    </source>
</evidence>
<name>A0A7H0IQ73_9ACTN</name>
<dbReference type="Proteomes" id="UP000516052">
    <property type="component" value="Chromosome"/>
</dbReference>
<reference evidence="1 2" key="1">
    <citation type="submission" date="2020-08" db="EMBL/GenBank/DDBJ databases">
        <title>A novel species.</title>
        <authorList>
            <person name="Gao J."/>
        </authorList>
    </citation>
    <scope>NUCLEOTIDE SEQUENCE [LARGE SCALE GENOMIC DNA]</scope>
    <source>
        <strain evidence="1 2">CRXT-G-22</strain>
    </source>
</reference>
<protein>
    <submittedName>
        <fullName evidence="1">Uncharacterized protein</fullName>
    </submittedName>
</protein>